<dbReference type="AlphaFoldDB" id="A0A8H9IEM7"/>
<dbReference type="InterPro" id="IPR036390">
    <property type="entry name" value="WH_DNA-bd_sf"/>
</dbReference>
<dbReference type="InterPro" id="IPR005119">
    <property type="entry name" value="LysR_subst-bd"/>
</dbReference>
<feature type="domain" description="HTH lysR-type" evidence="5">
    <location>
        <begin position="17"/>
        <end position="74"/>
    </location>
</feature>
<comment type="caution">
    <text evidence="6">The sequence shown here is derived from an EMBL/GenBank/DDBJ whole genome shotgun (WGS) entry which is preliminary data.</text>
</comment>
<evidence type="ECO:0000313" key="6">
    <source>
        <dbReference type="EMBL" id="GHC36505.1"/>
    </source>
</evidence>
<dbReference type="GO" id="GO:0003700">
    <property type="term" value="F:DNA-binding transcription factor activity"/>
    <property type="evidence" value="ECO:0007669"/>
    <property type="project" value="InterPro"/>
</dbReference>
<evidence type="ECO:0000313" key="7">
    <source>
        <dbReference type="Proteomes" id="UP000608923"/>
    </source>
</evidence>
<proteinExistence type="inferred from homology"/>
<dbReference type="SUPFAM" id="SSF53850">
    <property type="entry name" value="Periplasmic binding protein-like II"/>
    <property type="match status" value="1"/>
</dbReference>
<reference evidence="7" key="1">
    <citation type="journal article" date="2019" name="Int. J. Syst. Evol. Microbiol.">
        <title>The Global Catalogue of Microorganisms (GCM) 10K type strain sequencing project: providing services to taxonomists for standard genome sequencing and annotation.</title>
        <authorList>
            <consortium name="The Broad Institute Genomics Platform"/>
            <consortium name="The Broad Institute Genome Sequencing Center for Infectious Disease"/>
            <person name="Wu L."/>
            <person name="Ma J."/>
        </authorList>
    </citation>
    <scope>NUCLEOTIDE SEQUENCE [LARGE SCALE GENOMIC DNA]</scope>
    <source>
        <strain evidence="7">KCTC 42083</strain>
    </source>
</reference>
<sequence>MTDTASSAHLPPLSRRIRLRHLELLAALGEHGSLKHAAAVMGMSQAAASKLLVEAESLLGASLYERTNRGVLPTAAGAALELRAQRFLGMVDGLSEEVQVAQQGATGRVRVGVSPACGALIPGALAAMRAAGQDVVLRIEEGSSANLLERLRDGRLDCVLGRVLDSQDLEDFDTLHLYNESIVMVADPLHPIFSKPALDWADALSYEWVLPPQGAPLRRTLAFWLARQGYQEPSCRLESTLTLANLAVLRENKALVLLGSISARQFSEQGVVRVVPLPFDGIALPSVSLFLPQDDYTHEPMEVFIQALQEHVRETSA</sequence>
<dbReference type="PANTHER" id="PTHR30419:SF8">
    <property type="entry name" value="NITROGEN ASSIMILATION TRANSCRIPTIONAL ACTIVATOR-RELATED"/>
    <property type="match status" value="1"/>
</dbReference>
<organism evidence="6 7">
    <name type="scientific">Alcaligenes pakistanensis</name>
    <dbReference type="NCBI Taxonomy" id="1482717"/>
    <lineage>
        <taxon>Bacteria</taxon>
        <taxon>Pseudomonadati</taxon>
        <taxon>Pseudomonadota</taxon>
        <taxon>Betaproteobacteria</taxon>
        <taxon>Burkholderiales</taxon>
        <taxon>Alcaligenaceae</taxon>
        <taxon>Alcaligenes</taxon>
    </lineage>
</organism>
<dbReference type="GO" id="GO:0003677">
    <property type="term" value="F:DNA binding"/>
    <property type="evidence" value="ECO:0007669"/>
    <property type="project" value="UniProtKB-KW"/>
</dbReference>
<evidence type="ECO:0000256" key="2">
    <source>
        <dbReference type="ARBA" id="ARBA00023015"/>
    </source>
</evidence>
<dbReference type="Proteomes" id="UP000608923">
    <property type="component" value="Unassembled WGS sequence"/>
</dbReference>
<dbReference type="PROSITE" id="PS50931">
    <property type="entry name" value="HTH_LYSR"/>
    <property type="match status" value="1"/>
</dbReference>
<dbReference type="InterPro" id="IPR036388">
    <property type="entry name" value="WH-like_DNA-bd_sf"/>
</dbReference>
<dbReference type="PANTHER" id="PTHR30419">
    <property type="entry name" value="HTH-TYPE TRANSCRIPTIONAL REGULATOR YBHD"/>
    <property type="match status" value="1"/>
</dbReference>
<evidence type="ECO:0000256" key="3">
    <source>
        <dbReference type="ARBA" id="ARBA00023125"/>
    </source>
</evidence>
<dbReference type="Gene3D" id="1.10.10.10">
    <property type="entry name" value="Winged helix-like DNA-binding domain superfamily/Winged helix DNA-binding domain"/>
    <property type="match status" value="1"/>
</dbReference>
<protein>
    <submittedName>
        <fullName evidence="6">Galactose-binding protein</fullName>
    </submittedName>
</protein>
<gene>
    <name evidence="6" type="primary">gbpR</name>
    <name evidence="6" type="ORF">GCM10010096_02180</name>
</gene>
<dbReference type="Pfam" id="PF00126">
    <property type="entry name" value="HTH_1"/>
    <property type="match status" value="1"/>
</dbReference>
<keyword evidence="3" id="KW-0238">DNA-binding</keyword>
<dbReference type="Gene3D" id="3.40.190.10">
    <property type="entry name" value="Periplasmic binding protein-like II"/>
    <property type="match status" value="2"/>
</dbReference>
<keyword evidence="4" id="KW-0804">Transcription</keyword>
<keyword evidence="7" id="KW-1185">Reference proteome</keyword>
<name>A0A8H9IEM7_9BURK</name>
<comment type="similarity">
    <text evidence="1">Belongs to the LysR transcriptional regulatory family.</text>
</comment>
<keyword evidence="2" id="KW-0805">Transcription regulation</keyword>
<accession>A0A8H9IEM7</accession>
<dbReference type="RefSeq" id="WP_189390658.1">
    <property type="nucleotide sequence ID" value="NZ_BMZN01000001.1"/>
</dbReference>
<evidence type="ECO:0000256" key="1">
    <source>
        <dbReference type="ARBA" id="ARBA00009437"/>
    </source>
</evidence>
<dbReference type="Pfam" id="PF03466">
    <property type="entry name" value="LysR_substrate"/>
    <property type="match status" value="1"/>
</dbReference>
<dbReference type="InterPro" id="IPR000847">
    <property type="entry name" value="LysR_HTH_N"/>
</dbReference>
<evidence type="ECO:0000256" key="4">
    <source>
        <dbReference type="ARBA" id="ARBA00023163"/>
    </source>
</evidence>
<dbReference type="SUPFAM" id="SSF46785">
    <property type="entry name" value="Winged helix' DNA-binding domain"/>
    <property type="match status" value="1"/>
</dbReference>
<dbReference type="GO" id="GO:0005829">
    <property type="term" value="C:cytosol"/>
    <property type="evidence" value="ECO:0007669"/>
    <property type="project" value="TreeGrafter"/>
</dbReference>
<evidence type="ECO:0000259" key="5">
    <source>
        <dbReference type="PROSITE" id="PS50931"/>
    </source>
</evidence>
<dbReference type="EMBL" id="BMZN01000001">
    <property type="protein sequence ID" value="GHC36505.1"/>
    <property type="molecule type" value="Genomic_DNA"/>
</dbReference>
<dbReference type="InterPro" id="IPR050950">
    <property type="entry name" value="HTH-type_LysR_regulators"/>
</dbReference>